<dbReference type="AlphaFoldDB" id="A0A8J3VWM7"/>
<organism evidence="1 2">
    <name type="scientific">Rugosimonospora africana</name>
    <dbReference type="NCBI Taxonomy" id="556532"/>
    <lineage>
        <taxon>Bacteria</taxon>
        <taxon>Bacillati</taxon>
        <taxon>Actinomycetota</taxon>
        <taxon>Actinomycetes</taxon>
        <taxon>Micromonosporales</taxon>
        <taxon>Micromonosporaceae</taxon>
        <taxon>Rugosimonospora</taxon>
    </lineage>
</organism>
<accession>A0A8J3VWM7</accession>
<sequence length="88" mass="9663">MARQGEEPRGVRRLEQRAPTLAAALERTVAGYDRRQCAEAVQYCVELYRDLRYSVDSAALVRQKAAEQASTDYLARIAEGVGNTSGGT</sequence>
<protein>
    <submittedName>
        <fullName evidence="1">Uncharacterized protein</fullName>
    </submittedName>
</protein>
<name>A0A8J3VWM7_9ACTN</name>
<evidence type="ECO:0000313" key="2">
    <source>
        <dbReference type="Proteomes" id="UP000642748"/>
    </source>
</evidence>
<reference evidence="1" key="1">
    <citation type="submission" date="2021-01" db="EMBL/GenBank/DDBJ databases">
        <title>Whole genome shotgun sequence of Rugosimonospora africana NBRC 104875.</title>
        <authorList>
            <person name="Komaki H."/>
            <person name="Tamura T."/>
        </authorList>
    </citation>
    <scope>NUCLEOTIDE SEQUENCE</scope>
    <source>
        <strain evidence="1">NBRC 104875</strain>
    </source>
</reference>
<gene>
    <name evidence="1" type="ORF">Raf01_92560</name>
</gene>
<dbReference type="Proteomes" id="UP000642748">
    <property type="component" value="Unassembled WGS sequence"/>
</dbReference>
<dbReference type="EMBL" id="BONZ01000116">
    <property type="protein sequence ID" value="GIH21084.1"/>
    <property type="molecule type" value="Genomic_DNA"/>
</dbReference>
<evidence type="ECO:0000313" key="1">
    <source>
        <dbReference type="EMBL" id="GIH21084.1"/>
    </source>
</evidence>
<comment type="caution">
    <text evidence="1">The sequence shown here is derived from an EMBL/GenBank/DDBJ whole genome shotgun (WGS) entry which is preliminary data.</text>
</comment>
<proteinExistence type="predicted"/>
<keyword evidence="2" id="KW-1185">Reference proteome</keyword>